<sequence length="28" mass="3386">MFYYQFWTNKMQPTNQPTVPSSSAKHYC</sequence>
<dbReference type="AlphaFoldDB" id="A0A2P2PZN0"/>
<proteinExistence type="predicted"/>
<protein>
    <submittedName>
        <fullName evidence="1">Uncharacterized protein</fullName>
    </submittedName>
</protein>
<evidence type="ECO:0000313" key="1">
    <source>
        <dbReference type="EMBL" id="MBX60155.1"/>
    </source>
</evidence>
<reference evidence="1" key="1">
    <citation type="submission" date="2018-02" db="EMBL/GenBank/DDBJ databases">
        <title>Rhizophora mucronata_Transcriptome.</title>
        <authorList>
            <person name="Meera S.P."/>
            <person name="Sreeshan A."/>
            <person name="Augustine A."/>
        </authorList>
    </citation>
    <scope>NUCLEOTIDE SEQUENCE</scope>
    <source>
        <tissue evidence="1">Leaf</tissue>
    </source>
</reference>
<accession>A0A2P2PZN0</accession>
<organism evidence="1">
    <name type="scientific">Rhizophora mucronata</name>
    <name type="common">Asiatic mangrove</name>
    <dbReference type="NCBI Taxonomy" id="61149"/>
    <lineage>
        <taxon>Eukaryota</taxon>
        <taxon>Viridiplantae</taxon>
        <taxon>Streptophyta</taxon>
        <taxon>Embryophyta</taxon>
        <taxon>Tracheophyta</taxon>
        <taxon>Spermatophyta</taxon>
        <taxon>Magnoliopsida</taxon>
        <taxon>eudicotyledons</taxon>
        <taxon>Gunneridae</taxon>
        <taxon>Pentapetalae</taxon>
        <taxon>rosids</taxon>
        <taxon>fabids</taxon>
        <taxon>Malpighiales</taxon>
        <taxon>Rhizophoraceae</taxon>
        <taxon>Rhizophora</taxon>
    </lineage>
</organism>
<name>A0A2P2PZN0_RHIMU</name>
<dbReference type="EMBL" id="GGEC01079671">
    <property type="protein sequence ID" value="MBX60155.1"/>
    <property type="molecule type" value="Transcribed_RNA"/>
</dbReference>